<name>A0A6A4R693_9RHOB</name>
<protein>
    <recommendedName>
        <fullName evidence="6">Transposase</fullName>
    </recommendedName>
</protein>
<gene>
    <name evidence="4" type="ORF">GP644_23575</name>
</gene>
<evidence type="ECO:0000313" key="4">
    <source>
        <dbReference type="EMBL" id="KAE9623958.1"/>
    </source>
</evidence>
<dbReference type="AlphaFoldDB" id="A0A6A4R693"/>
<dbReference type="EMBL" id="WSFO01000054">
    <property type="protein sequence ID" value="KAE9623958.1"/>
    <property type="molecule type" value="Genomic_DNA"/>
</dbReference>
<dbReference type="PANTHER" id="PTHR46481:SF10">
    <property type="entry name" value="ZINC FINGER BED DOMAIN-CONTAINING PROTEIN 39"/>
    <property type="match status" value="1"/>
</dbReference>
<evidence type="ECO:0000256" key="1">
    <source>
        <dbReference type="ARBA" id="ARBA00022723"/>
    </source>
</evidence>
<dbReference type="InterPro" id="IPR012337">
    <property type="entry name" value="RNaseH-like_sf"/>
</dbReference>
<reference evidence="4 5" key="1">
    <citation type="submission" date="2019-12" db="EMBL/GenBank/DDBJ databases">
        <authorList>
            <person name="Zhang Y.-J."/>
        </authorList>
    </citation>
    <scope>NUCLEOTIDE SEQUENCE [LARGE SCALE GENOMIC DNA]</scope>
    <source>
        <strain evidence="4 5">H18S-6</strain>
    </source>
</reference>
<comment type="caution">
    <text evidence="4">The sequence shown here is derived from an EMBL/GenBank/DDBJ whole genome shotgun (WGS) entry which is preliminary data.</text>
</comment>
<feature type="non-terminal residue" evidence="4">
    <location>
        <position position="190"/>
    </location>
</feature>
<dbReference type="GO" id="GO:0008270">
    <property type="term" value="F:zinc ion binding"/>
    <property type="evidence" value="ECO:0007669"/>
    <property type="project" value="UniProtKB-KW"/>
</dbReference>
<evidence type="ECO:0000256" key="2">
    <source>
        <dbReference type="ARBA" id="ARBA00022771"/>
    </source>
</evidence>
<sequence length="190" mass="21784">MANVHPEKLGISRGQTQLSHGFASSTSHSPLFTYNHSEESLGLTDVICSHSLPFSYAEYEEVREYNTRYLQPSFKPTSRKTVSKLVTKSYLKKKEKILSNLASFEHQVSICSDIWSTQSQQHFYMGITLHFIDNAMFLHKYVIGFRHFNQRHNALGIASMIKTVLHEYNLQHRIFSYSFDNASANTAAVN</sequence>
<dbReference type="InterPro" id="IPR052035">
    <property type="entry name" value="ZnF_BED_domain_contain"/>
</dbReference>
<accession>A0A6A4R693</accession>
<evidence type="ECO:0000313" key="5">
    <source>
        <dbReference type="Proteomes" id="UP000441586"/>
    </source>
</evidence>
<keyword evidence="1" id="KW-0479">Metal-binding</keyword>
<dbReference type="PANTHER" id="PTHR46481">
    <property type="entry name" value="ZINC FINGER BED DOMAIN-CONTAINING PROTEIN 4"/>
    <property type="match status" value="1"/>
</dbReference>
<evidence type="ECO:0000256" key="3">
    <source>
        <dbReference type="ARBA" id="ARBA00022833"/>
    </source>
</evidence>
<evidence type="ECO:0008006" key="6">
    <source>
        <dbReference type="Google" id="ProtNLM"/>
    </source>
</evidence>
<proteinExistence type="predicted"/>
<keyword evidence="3" id="KW-0862">Zinc</keyword>
<organism evidence="4 5">
    <name type="scientific">Parasedimentitalea maritima</name>
    <dbReference type="NCBI Taxonomy" id="2578117"/>
    <lineage>
        <taxon>Bacteria</taxon>
        <taxon>Pseudomonadati</taxon>
        <taxon>Pseudomonadota</taxon>
        <taxon>Alphaproteobacteria</taxon>
        <taxon>Rhodobacterales</taxon>
        <taxon>Paracoccaceae</taxon>
        <taxon>Parasedimentitalea</taxon>
    </lineage>
</organism>
<keyword evidence="2" id="KW-0863">Zinc-finger</keyword>
<dbReference type="SUPFAM" id="SSF53098">
    <property type="entry name" value="Ribonuclease H-like"/>
    <property type="match status" value="1"/>
</dbReference>
<dbReference type="RefSeq" id="WP_158981889.1">
    <property type="nucleotide sequence ID" value="NZ_WSFO01000054.1"/>
</dbReference>
<dbReference type="Proteomes" id="UP000441586">
    <property type="component" value="Unassembled WGS sequence"/>
</dbReference>